<dbReference type="InterPro" id="IPR001810">
    <property type="entry name" value="F-box_dom"/>
</dbReference>
<keyword evidence="3" id="KW-1185">Reference proteome</keyword>
<accession>A0A4Y7Q9Q0</accession>
<protein>
    <recommendedName>
        <fullName evidence="1">F-box domain-containing protein</fullName>
    </recommendedName>
</protein>
<feature type="domain" description="F-box" evidence="1">
    <location>
        <begin position="26"/>
        <end position="74"/>
    </location>
</feature>
<sequence length="423" mass="48331">MHDQSERKVKVIQTRLTNIVARSGLDRIPDEILACIFESGHAMEDQYFFSLTVSHVCRRFRDVALKTPYLWTRINGKIKRRLIRTFLARSAMLDLDISFPSTSESTRGIEKYFDIVKPHSRRWSHITLNYPPFCLHSRIHSLPSLPRLRYLQCHCTVISFQLPAMPSLLHYKGNIMTLPRSPSLVICELNFIIRVKPARLVSTLYELKNLRHLSLSFNESSAEPWVEDVQTYQTKLPLKSLFLSSTNMAPSNIIPVICAILPFHPISKLTVAVVGNRVNDLWMNNDDHSFPYPASDIAIETLPLKFNPDVQVEPFDILTRVLRGTGAHTISIDSSLAHFIPRDAGFKSARDAPWMSYASLCKLRLKNCDELYEWQVKMFTDKLVSSEEGKGLQSLEILSCKNISEGFLLNLEDVLGSKLTWAI</sequence>
<dbReference type="Gene3D" id="1.20.1280.50">
    <property type="match status" value="1"/>
</dbReference>
<organism evidence="2 3">
    <name type="scientific">Rickenella mellea</name>
    <dbReference type="NCBI Taxonomy" id="50990"/>
    <lineage>
        <taxon>Eukaryota</taxon>
        <taxon>Fungi</taxon>
        <taxon>Dikarya</taxon>
        <taxon>Basidiomycota</taxon>
        <taxon>Agaricomycotina</taxon>
        <taxon>Agaricomycetes</taxon>
        <taxon>Hymenochaetales</taxon>
        <taxon>Rickenellaceae</taxon>
        <taxon>Rickenella</taxon>
    </lineage>
</organism>
<evidence type="ECO:0000313" key="2">
    <source>
        <dbReference type="EMBL" id="TDL24393.1"/>
    </source>
</evidence>
<evidence type="ECO:0000259" key="1">
    <source>
        <dbReference type="Pfam" id="PF12937"/>
    </source>
</evidence>
<dbReference type="OrthoDB" id="3139566at2759"/>
<reference evidence="2 3" key="1">
    <citation type="submission" date="2018-06" db="EMBL/GenBank/DDBJ databases">
        <title>A transcriptomic atlas of mushroom development highlights an independent origin of complex multicellularity.</title>
        <authorList>
            <consortium name="DOE Joint Genome Institute"/>
            <person name="Krizsan K."/>
            <person name="Almasi E."/>
            <person name="Merenyi Z."/>
            <person name="Sahu N."/>
            <person name="Viragh M."/>
            <person name="Koszo T."/>
            <person name="Mondo S."/>
            <person name="Kiss B."/>
            <person name="Balint B."/>
            <person name="Kues U."/>
            <person name="Barry K."/>
            <person name="Hegedus J.C."/>
            <person name="Henrissat B."/>
            <person name="Johnson J."/>
            <person name="Lipzen A."/>
            <person name="Ohm R."/>
            <person name="Nagy I."/>
            <person name="Pangilinan J."/>
            <person name="Yan J."/>
            <person name="Xiong Y."/>
            <person name="Grigoriev I.V."/>
            <person name="Hibbett D.S."/>
            <person name="Nagy L.G."/>
        </authorList>
    </citation>
    <scope>NUCLEOTIDE SEQUENCE [LARGE SCALE GENOMIC DNA]</scope>
    <source>
        <strain evidence="2 3">SZMC22713</strain>
    </source>
</reference>
<dbReference type="AlphaFoldDB" id="A0A4Y7Q9Q0"/>
<name>A0A4Y7Q9Q0_9AGAM</name>
<dbReference type="EMBL" id="ML170167">
    <property type="protein sequence ID" value="TDL24393.1"/>
    <property type="molecule type" value="Genomic_DNA"/>
</dbReference>
<dbReference type="VEuPathDB" id="FungiDB:BD410DRAFT_119647"/>
<gene>
    <name evidence="2" type="ORF">BD410DRAFT_119647</name>
</gene>
<dbReference type="Pfam" id="PF12937">
    <property type="entry name" value="F-box-like"/>
    <property type="match status" value="1"/>
</dbReference>
<dbReference type="SUPFAM" id="SSF52047">
    <property type="entry name" value="RNI-like"/>
    <property type="match status" value="1"/>
</dbReference>
<dbReference type="Proteomes" id="UP000294933">
    <property type="component" value="Unassembled WGS sequence"/>
</dbReference>
<evidence type="ECO:0000313" key="3">
    <source>
        <dbReference type="Proteomes" id="UP000294933"/>
    </source>
</evidence>
<proteinExistence type="predicted"/>